<evidence type="ECO:0000259" key="6">
    <source>
        <dbReference type="Pfam" id="PF00324"/>
    </source>
</evidence>
<feature type="transmembrane region" description="Helical" evidence="5">
    <location>
        <begin position="191"/>
        <end position="209"/>
    </location>
</feature>
<dbReference type="STRING" id="363870.NG54_06720"/>
<evidence type="ECO:0000313" key="8">
    <source>
        <dbReference type="EMBL" id="NEY21258.1"/>
    </source>
</evidence>
<feature type="transmembrane region" description="Helical" evidence="5">
    <location>
        <begin position="386"/>
        <end position="406"/>
    </location>
</feature>
<gene>
    <name evidence="8" type="ORF">G4D61_15020</name>
    <name evidence="7" type="ORF">NG54_06720</name>
</gene>
<evidence type="ECO:0000256" key="1">
    <source>
        <dbReference type="ARBA" id="ARBA00004141"/>
    </source>
</evidence>
<sequence>MKDQLQLKRTLKLPQVILFGLAYMAPMIVFGTYGILAETTHGTVPTAYIVALVAMLFTAYSYGKMVKAYPTSGSAYTYTRKSISPHLGFIIGWAILLDYLFLPMVIWLIGAVYLNSAFPSVPLWSWIVAFIIVTSIINLISVKMTTNVNFIMMVFQLLVVAIFLILSIMNITLNTGVNVFAHNPFFNSHSSLSFILAGASIACYSFLGFDAVTTMSEETIQPEKTLPRAIFLITLIGGIIFVISSCFLYLVQPSYTDFKNIDSAAFEIAKQIGGTLFSAIFLAGMIIAQFASGIAAQASGARLLYAMGRDRVLPMKIFGYLNSKTKTPIINIVIVGAISLLAVNMDVTTSTSFINFGAFLTFIFVNLDVIFHYFIKQKQRSTKDMFFYLLIPLIGAILDFGLFLNLDKNAKILGSIWTIIGIVYLAFLTKGFKIAPPEMDFQSAENPEELQLDQKSI</sequence>
<keyword evidence="3 5" id="KW-1133">Transmembrane helix</keyword>
<keyword evidence="10" id="KW-1185">Reference proteome</keyword>
<dbReference type="EMBL" id="JAAIWK010000029">
    <property type="protein sequence ID" value="NEY21258.1"/>
    <property type="molecule type" value="Genomic_DNA"/>
</dbReference>
<evidence type="ECO:0000256" key="5">
    <source>
        <dbReference type="SAM" id="Phobius"/>
    </source>
</evidence>
<comment type="caution">
    <text evidence="7">The sequence shown here is derived from an EMBL/GenBank/DDBJ whole genome shotgun (WGS) entry which is preliminary data.</text>
</comment>
<reference evidence="8 10" key="3">
    <citation type="submission" date="2020-03" db="EMBL/GenBank/DDBJ databases">
        <title>Bacillus aquiflavi sp. nov., isolated from yellow water of strong flavor Chinese baijiu in Yibin region of China.</title>
        <authorList>
            <person name="Xie J."/>
        </authorList>
    </citation>
    <scope>NUCLEOTIDE SEQUENCE [LARGE SCALE GENOMIC DNA]</scope>
    <source>
        <strain evidence="8 10">Gsoil 114</strain>
    </source>
</reference>
<reference evidence="8" key="2">
    <citation type="submission" date="2020-02" db="EMBL/GenBank/DDBJ databases">
        <authorList>
            <person name="Feng H."/>
        </authorList>
    </citation>
    <scope>NUCLEOTIDE SEQUENCE [LARGE SCALE GENOMIC DNA]</scope>
    <source>
        <strain evidence="8">Gsoil 114</strain>
    </source>
</reference>
<dbReference type="Pfam" id="PF00324">
    <property type="entry name" value="AA_permease"/>
    <property type="match status" value="1"/>
</dbReference>
<dbReference type="OrthoDB" id="9762947at2"/>
<feature type="domain" description="Amino acid permease/ SLC12A" evidence="6">
    <location>
        <begin position="24"/>
        <end position="387"/>
    </location>
</feature>
<feature type="transmembrane region" description="Helical" evidence="5">
    <location>
        <begin position="87"/>
        <end position="109"/>
    </location>
</feature>
<dbReference type="GO" id="GO:0016020">
    <property type="term" value="C:membrane"/>
    <property type="evidence" value="ECO:0007669"/>
    <property type="project" value="UniProtKB-SubCell"/>
</dbReference>
<protein>
    <submittedName>
        <fullName evidence="8">APC family permease</fullName>
    </submittedName>
    <submittedName>
        <fullName evidence="7">Amino acid permease</fullName>
    </submittedName>
</protein>
<feature type="transmembrane region" description="Helical" evidence="5">
    <location>
        <begin position="229"/>
        <end position="251"/>
    </location>
</feature>
<accession>A0A0A6VGT9</accession>
<keyword evidence="4 5" id="KW-0472">Membrane</keyword>
<dbReference type="Proteomes" id="UP000476934">
    <property type="component" value="Unassembled WGS sequence"/>
</dbReference>
<feature type="transmembrane region" description="Helical" evidence="5">
    <location>
        <begin position="48"/>
        <end position="66"/>
    </location>
</feature>
<dbReference type="EMBL" id="JRUN01000015">
    <property type="protein sequence ID" value="KHD85834.1"/>
    <property type="molecule type" value="Genomic_DNA"/>
</dbReference>
<dbReference type="RefSeq" id="WP_035353992.1">
    <property type="nucleotide sequence ID" value="NZ_JAAIWK010000029.1"/>
</dbReference>
<name>A0A0A6VGT9_9BACI</name>
<feature type="transmembrane region" description="Helical" evidence="5">
    <location>
        <begin position="121"/>
        <end position="141"/>
    </location>
</feature>
<dbReference type="PANTHER" id="PTHR42770:SF8">
    <property type="entry name" value="PUTRESCINE IMPORTER PUUP"/>
    <property type="match status" value="1"/>
</dbReference>
<feature type="transmembrane region" description="Helical" evidence="5">
    <location>
        <begin position="412"/>
        <end position="429"/>
    </location>
</feature>
<dbReference type="AlphaFoldDB" id="A0A0A6VGT9"/>
<evidence type="ECO:0000313" key="9">
    <source>
        <dbReference type="Proteomes" id="UP000030588"/>
    </source>
</evidence>
<dbReference type="InterPro" id="IPR050367">
    <property type="entry name" value="APC_superfamily"/>
</dbReference>
<dbReference type="GO" id="GO:0055085">
    <property type="term" value="P:transmembrane transport"/>
    <property type="evidence" value="ECO:0007669"/>
    <property type="project" value="InterPro"/>
</dbReference>
<organism evidence="7 9">
    <name type="scientific">Heyndrickxia ginsengihumi</name>
    <dbReference type="NCBI Taxonomy" id="363870"/>
    <lineage>
        <taxon>Bacteria</taxon>
        <taxon>Bacillati</taxon>
        <taxon>Bacillota</taxon>
        <taxon>Bacilli</taxon>
        <taxon>Bacillales</taxon>
        <taxon>Bacillaceae</taxon>
        <taxon>Heyndrickxia</taxon>
    </lineage>
</organism>
<evidence type="ECO:0000313" key="7">
    <source>
        <dbReference type="EMBL" id="KHD85834.1"/>
    </source>
</evidence>
<evidence type="ECO:0000313" key="10">
    <source>
        <dbReference type="Proteomes" id="UP000476934"/>
    </source>
</evidence>
<feature type="transmembrane region" description="Helical" evidence="5">
    <location>
        <begin position="280"/>
        <end position="307"/>
    </location>
</feature>
<dbReference type="InterPro" id="IPR004841">
    <property type="entry name" value="AA-permease/SLC12A_dom"/>
</dbReference>
<evidence type="ECO:0000256" key="2">
    <source>
        <dbReference type="ARBA" id="ARBA00022692"/>
    </source>
</evidence>
<keyword evidence="2 5" id="KW-0812">Transmembrane</keyword>
<dbReference type="Gene3D" id="1.20.1740.10">
    <property type="entry name" value="Amino acid/polyamine transporter I"/>
    <property type="match status" value="1"/>
</dbReference>
<evidence type="ECO:0000256" key="3">
    <source>
        <dbReference type="ARBA" id="ARBA00022989"/>
    </source>
</evidence>
<comment type="subcellular location">
    <subcellularLocation>
        <location evidence="1">Membrane</location>
        <topology evidence="1">Multi-pass membrane protein</topology>
    </subcellularLocation>
</comment>
<dbReference type="PANTHER" id="PTHR42770">
    <property type="entry name" value="AMINO ACID TRANSPORTER-RELATED"/>
    <property type="match status" value="1"/>
</dbReference>
<proteinExistence type="predicted"/>
<feature type="transmembrane region" description="Helical" evidence="5">
    <location>
        <begin position="148"/>
        <end position="171"/>
    </location>
</feature>
<reference evidence="7 9" key="1">
    <citation type="submission" date="2014-10" db="EMBL/GenBank/DDBJ databases">
        <title>Draft genome of phytase producing Bacillus ginsengihumi strain M2.11.</title>
        <authorList>
            <person name="Toymentseva A."/>
            <person name="Boulygina E.A."/>
            <person name="Kazakov S.V."/>
            <person name="Kayumov I."/>
            <person name="Suleimanova A.D."/>
            <person name="Mardanova A.M."/>
            <person name="Maria S.N."/>
            <person name="Sergey M.Y."/>
            <person name="Sharipova M.R."/>
        </authorList>
    </citation>
    <scope>NUCLEOTIDE SEQUENCE [LARGE SCALE GENOMIC DNA]</scope>
    <source>
        <strain evidence="7 9">M2.11</strain>
    </source>
</reference>
<feature type="transmembrane region" description="Helical" evidence="5">
    <location>
        <begin position="16"/>
        <end position="36"/>
    </location>
</feature>
<evidence type="ECO:0000256" key="4">
    <source>
        <dbReference type="ARBA" id="ARBA00023136"/>
    </source>
</evidence>
<dbReference type="PIRSF" id="PIRSF006060">
    <property type="entry name" value="AA_transporter"/>
    <property type="match status" value="1"/>
</dbReference>
<feature type="transmembrane region" description="Helical" evidence="5">
    <location>
        <begin position="328"/>
        <end position="347"/>
    </location>
</feature>
<feature type="transmembrane region" description="Helical" evidence="5">
    <location>
        <begin position="353"/>
        <end position="374"/>
    </location>
</feature>
<dbReference type="Proteomes" id="UP000030588">
    <property type="component" value="Unassembled WGS sequence"/>
</dbReference>